<accession>D3AXE4</accession>
<evidence type="ECO:0000313" key="3">
    <source>
        <dbReference type="Proteomes" id="UP000001396"/>
    </source>
</evidence>
<feature type="compositionally biased region" description="Low complexity" evidence="1">
    <location>
        <begin position="8"/>
        <end position="35"/>
    </location>
</feature>
<feature type="region of interest" description="Disordered" evidence="1">
    <location>
        <begin position="1"/>
        <end position="65"/>
    </location>
</feature>
<dbReference type="AlphaFoldDB" id="D3AXE4"/>
<evidence type="ECO:0000313" key="2">
    <source>
        <dbReference type="EMBL" id="EFA86213.1"/>
    </source>
</evidence>
<dbReference type="InParanoid" id="D3AXE4"/>
<reference evidence="2 3" key="1">
    <citation type="journal article" date="2011" name="Genome Res.">
        <title>Phylogeny-wide analysis of social amoeba genomes highlights ancient origins for complex intercellular communication.</title>
        <authorList>
            <person name="Heidel A.J."/>
            <person name="Lawal H.M."/>
            <person name="Felder M."/>
            <person name="Schilde C."/>
            <person name="Helps N.R."/>
            <person name="Tunggal B."/>
            <person name="Rivero F."/>
            <person name="John U."/>
            <person name="Schleicher M."/>
            <person name="Eichinger L."/>
            <person name="Platzer M."/>
            <person name="Noegel A.A."/>
            <person name="Schaap P."/>
            <person name="Gloeckner G."/>
        </authorList>
    </citation>
    <scope>NUCLEOTIDE SEQUENCE [LARGE SCALE GENOMIC DNA]</scope>
    <source>
        <strain evidence="3">ATCC 26659 / Pp 5 / PN500</strain>
    </source>
</reference>
<protein>
    <submittedName>
        <fullName evidence="2">Uncharacterized protein</fullName>
    </submittedName>
</protein>
<dbReference type="EMBL" id="ADBJ01000003">
    <property type="protein sequence ID" value="EFA86213.1"/>
    <property type="molecule type" value="Genomic_DNA"/>
</dbReference>
<evidence type="ECO:0000256" key="1">
    <source>
        <dbReference type="SAM" id="MobiDB-lite"/>
    </source>
</evidence>
<proteinExistence type="predicted"/>
<gene>
    <name evidence="2" type="ORF">PPL_00775</name>
</gene>
<organism evidence="2 3">
    <name type="scientific">Heterostelium pallidum (strain ATCC 26659 / Pp 5 / PN500)</name>
    <name type="common">Cellular slime mold</name>
    <name type="synonym">Polysphondylium pallidum</name>
    <dbReference type="NCBI Taxonomy" id="670386"/>
    <lineage>
        <taxon>Eukaryota</taxon>
        <taxon>Amoebozoa</taxon>
        <taxon>Evosea</taxon>
        <taxon>Eumycetozoa</taxon>
        <taxon>Dictyostelia</taxon>
        <taxon>Acytosteliales</taxon>
        <taxon>Acytosteliaceae</taxon>
        <taxon>Heterostelium</taxon>
    </lineage>
</organism>
<dbReference type="Proteomes" id="UP000001396">
    <property type="component" value="Unassembled WGS sequence"/>
</dbReference>
<dbReference type="GeneID" id="31356306"/>
<sequence>MADPNAQSSDTTTTTTTTTTSNSTASTDPTTTTNDLRIRDLENNNNDDQNQSTPTLFPDVTPTSARPDPLSTYLFKSSLAASKLPISSTIVPGQPDKKVIKNLLQKN</sequence>
<dbReference type="RefSeq" id="XP_020438318.1">
    <property type="nucleotide sequence ID" value="XM_020571795.1"/>
</dbReference>
<name>D3AXE4_HETP5</name>
<comment type="caution">
    <text evidence="2">The sequence shown here is derived from an EMBL/GenBank/DDBJ whole genome shotgun (WGS) entry which is preliminary data.</text>
</comment>
<keyword evidence="3" id="KW-1185">Reference proteome</keyword>